<dbReference type="EMBL" id="JARBHB010000009">
    <property type="protein sequence ID" value="KAJ8875724.1"/>
    <property type="molecule type" value="Genomic_DNA"/>
</dbReference>
<evidence type="ECO:0000313" key="2">
    <source>
        <dbReference type="EMBL" id="KAJ8875724.1"/>
    </source>
</evidence>
<protein>
    <submittedName>
        <fullName evidence="2">Uncharacterized protein</fullName>
    </submittedName>
</protein>
<keyword evidence="3" id="KW-1185">Reference proteome</keyword>
<organism evidence="2 3">
    <name type="scientific">Dryococelus australis</name>
    <dbReference type="NCBI Taxonomy" id="614101"/>
    <lineage>
        <taxon>Eukaryota</taxon>
        <taxon>Metazoa</taxon>
        <taxon>Ecdysozoa</taxon>
        <taxon>Arthropoda</taxon>
        <taxon>Hexapoda</taxon>
        <taxon>Insecta</taxon>
        <taxon>Pterygota</taxon>
        <taxon>Neoptera</taxon>
        <taxon>Polyneoptera</taxon>
        <taxon>Phasmatodea</taxon>
        <taxon>Verophasmatodea</taxon>
        <taxon>Anareolatae</taxon>
        <taxon>Phasmatidae</taxon>
        <taxon>Eurycanthinae</taxon>
        <taxon>Dryococelus</taxon>
    </lineage>
</organism>
<name>A0ABQ9GUT9_9NEOP</name>
<evidence type="ECO:0000256" key="1">
    <source>
        <dbReference type="SAM" id="MobiDB-lite"/>
    </source>
</evidence>
<feature type="region of interest" description="Disordered" evidence="1">
    <location>
        <begin position="1"/>
        <end position="52"/>
    </location>
</feature>
<gene>
    <name evidence="2" type="ORF">PR048_023623</name>
</gene>
<comment type="caution">
    <text evidence="2">The sequence shown here is derived from an EMBL/GenBank/DDBJ whole genome shotgun (WGS) entry which is preliminary data.</text>
</comment>
<accession>A0ABQ9GUT9</accession>
<dbReference type="Proteomes" id="UP001159363">
    <property type="component" value="Chromosome 8"/>
</dbReference>
<sequence>MQGRGKQEIPEKTCRPAVKSRTIPTCVNPEATPPRFEPGSPRWEANKLGRGKRRTLRQHPPRFQQANIWSRIRWFSNPDRRDSREYCDSTPAPLTHTHARARANSVLNKLLGVLFSPDQRKHFAGEMATFRYQTRQSSFTNSTNSRQQLSSQFIRGPTLKSQSWVGSRLHEKIFGRLLTARS</sequence>
<reference evidence="2 3" key="1">
    <citation type="submission" date="2023-02" db="EMBL/GenBank/DDBJ databases">
        <title>LHISI_Scaffold_Assembly.</title>
        <authorList>
            <person name="Stuart O.P."/>
            <person name="Cleave R."/>
            <person name="Magrath M.J.L."/>
            <person name="Mikheyev A.S."/>
        </authorList>
    </citation>
    <scope>NUCLEOTIDE SEQUENCE [LARGE SCALE GENOMIC DNA]</scope>
    <source>
        <strain evidence="2">Daus_M_001</strain>
        <tissue evidence="2">Leg muscle</tissue>
    </source>
</reference>
<evidence type="ECO:0000313" key="3">
    <source>
        <dbReference type="Proteomes" id="UP001159363"/>
    </source>
</evidence>
<proteinExistence type="predicted"/>
<feature type="compositionally biased region" description="Basic and acidic residues" evidence="1">
    <location>
        <begin position="1"/>
        <end position="14"/>
    </location>
</feature>